<dbReference type="AlphaFoldDB" id="M2QBT4"/>
<accession>M2QBT4</accession>
<dbReference type="EMBL" id="KB445803">
    <property type="protein sequence ID" value="EMD34418.1"/>
    <property type="molecule type" value="Genomic_DNA"/>
</dbReference>
<dbReference type="InterPro" id="IPR035969">
    <property type="entry name" value="Rab-GAP_TBC_sf"/>
</dbReference>
<dbReference type="SUPFAM" id="SSF47923">
    <property type="entry name" value="Ypt/Rab-GAP domain of gyp1p"/>
    <property type="match status" value="2"/>
</dbReference>
<evidence type="ECO:0000313" key="5">
    <source>
        <dbReference type="Proteomes" id="UP000016930"/>
    </source>
</evidence>
<organism evidence="4 5">
    <name type="scientific">Ceriporiopsis subvermispora (strain B)</name>
    <name type="common">White-rot fungus</name>
    <name type="synonym">Gelatoporia subvermispora</name>
    <dbReference type="NCBI Taxonomy" id="914234"/>
    <lineage>
        <taxon>Eukaryota</taxon>
        <taxon>Fungi</taxon>
        <taxon>Dikarya</taxon>
        <taxon>Basidiomycota</taxon>
        <taxon>Agaricomycotina</taxon>
        <taxon>Agaricomycetes</taxon>
        <taxon>Polyporales</taxon>
        <taxon>Gelatoporiaceae</taxon>
        <taxon>Gelatoporia</taxon>
    </lineage>
</organism>
<dbReference type="Gene3D" id="1.10.8.270">
    <property type="entry name" value="putative rabgap domain of human tbc1 domain family member 14 like domains"/>
    <property type="match status" value="1"/>
</dbReference>
<dbReference type="PANTHER" id="PTHR22957">
    <property type="entry name" value="TBC1 DOMAIN FAMILY MEMBER GTPASE-ACTIVATING PROTEIN"/>
    <property type="match status" value="1"/>
</dbReference>
<feature type="region of interest" description="Disordered" evidence="2">
    <location>
        <begin position="434"/>
        <end position="481"/>
    </location>
</feature>
<evidence type="ECO:0000313" key="4">
    <source>
        <dbReference type="EMBL" id="EMD34418.1"/>
    </source>
</evidence>
<dbReference type="InterPro" id="IPR000195">
    <property type="entry name" value="Rab-GAP-TBC_dom"/>
</dbReference>
<dbReference type="GO" id="GO:0005737">
    <property type="term" value="C:cytoplasm"/>
    <property type="evidence" value="ECO:0007669"/>
    <property type="project" value="UniProtKB-ARBA"/>
</dbReference>
<evidence type="ECO:0000256" key="2">
    <source>
        <dbReference type="SAM" id="MobiDB-lite"/>
    </source>
</evidence>
<dbReference type="Gene3D" id="1.10.472.80">
    <property type="entry name" value="Ypt/Rab-GAP domain of gyp1p, domain 3"/>
    <property type="match status" value="1"/>
</dbReference>
<feature type="compositionally biased region" description="Basic and acidic residues" evidence="2">
    <location>
        <begin position="637"/>
        <end position="655"/>
    </location>
</feature>
<keyword evidence="5" id="KW-1185">Reference proteome</keyword>
<dbReference type="STRING" id="914234.M2QBT4"/>
<feature type="compositionally biased region" description="Pro residues" evidence="2">
    <location>
        <begin position="698"/>
        <end position="711"/>
    </location>
</feature>
<dbReference type="FunFam" id="1.10.8.270:FF:000011">
    <property type="entry name" value="TBC1 domain family member 5"/>
    <property type="match status" value="1"/>
</dbReference>
<protein>
    <recommendedName>
        <fullName evidence="3">Rab-GAP TBC domain-containing protein</fullName>
    </recommendedName>
</protein>
<dbReference type="SMART" id="SM00164">
    <property type="entry name" value="TBC"/>
    <property type="match status" value="1"/>
</dbReference>
<feature type="domain" description="Rab-GAP TBC" evidence="3">
    <location>
        <begin position="133"/>
        <end position="349"/>
    </location>
</feature>
<proteinExistence type="predicted"/>
<sequence>MAEGRTRPAVKEIKGAYNSLFNASQSLSKARDAALGGRLFHTSDEAAGVTGRSLAWKLFLLSTEPLQGAADEDVTAPLEAVRKARKDYAKLLLEYMRAPDGSYEDGFIIPGTKASPVRAERASQNLEKNNPLSLHDENPWTKWFASVELRKTILQDVERTFPDIGYFRDTEVQTQLTNILFLYSVMHPDIGYRQGMHELLAPLYYAIDYDSIPDEGDDGDDVNVVEFCSRSWISADAWALLESVMRGVGRWYEWREKTAVEVSPLASHVNLTIPWGEASMKPFVAPIVEACNRVQSTHLKTVDPELWRRMQSAGIEPQIYGIRWLRLLFTREFNMHDSMMLWDGLFACDPSCTLAEWICVAMLIRIRNKLIPSDYSGQLTYLLRYTPVSDLSQSTDTTVHHMTLLLRQALTLQIAPSPATGTTIIHENYNTLNIPIEVPEPPPPPARRRPRPGERGQSFSGVEVRSPRSDQGVAKAGHSRQLSASLGLPEMIARGLLEKGENLGINKTVMNAVSELRRNLPDLATSLGRLPMTPPSSYAAYPLVDERPAGERPPWEPRTRFEMERDISQLRSLQKRLGDSVEWIVDALLQDEGSSTDEEKTNAIRKKKREALESLSYVRDVLKGNATEVDEERLVGEEEWNRRKSKERQDKEAKEAAAALSRQGNTPTPPQPVATAPIPASRSPPASSRAVPDYFTPPRVPLPKLPQPAAPPAAAASRPTPLSSTFTSYPVNRDPDFNPTPYAPWNHTRTDFSGDNTPLAALPRPPPRTSTAPVRDLRPGAASYGVAATSETNISRDQAPRRVVQHDPLGAIP</sequence>
<evidence type="ECO:0000256" key="1">
    <source>
        <dbReference type="ARBA" id="ARBA00022468"/>
    </source>
</evidence>
<dbReference type="GO" id="GO:0005096">
    <property type="term" value="F:GTPase activator activity"/>
    <property type="evidence" value="ECO:0007669"/>
    <property type="project" value="UniProtKB-KW"/>
</dbReference>
<dbReference type="Proteomes" id="UP000016930">
    <property type="component" value="Unassembled WGS sequence"/>
</dbReference>
<feature type="compositionally biased region" description="Low complexity" evidence="2">
    <location>
        <begin position="712"/>
        <end position="724"/>
    </location>
</feature>
<reference evidence="4 5" key="1">
    <citation type="journal article" date="2012" name="Proc. Natl. Acad. Sci. U.S.A.">
        <title>Comparative genomics of Ceriporiopsis subvermispora and Phanerochaete chrysosporium provide insight into selective ligninolysis.</title>
        <authorList>
            <person name="Fernandez-Fueyo E."/>
            <person name="Ruiz-Duenas F.J."/>
            <person name="Ferreira P."/>
            <person name="Floudas D."/>
            <person name="Hibbett D.S."/>
            <person name="Canessa P."/>
            <person name="Larrondo L.F."/>
            <person name="James T.Y."/>
            <person name="Seelenfreund D."/>
            <person name="Lobos S."/>
            <person name="Polanco R."/>
            <person name="Tello M."/>
            <person name="Honda Y."/>
            <person name="Watanabe T."/>
            <person name="Watanabe T."/>
            <person name="Ryu J.S."/>
            <person name="Kubicek C.P."/>
            <person name="Schmoll M."/>
            <person name="Gaskell J."/>
            <person name="Hammel K.E."/>
            <person name="St John F.J."/>
            <person name="Vanden Wymelenberg A."/>
            <person name="Sabat G."/>
            <person name="Splinter BonDurant S."/>
            <person name="Syed K."/>
            <person name="Yadav J.S."/>
            <person name="Doddapaneni H."/>
            <person name="Subramanian V."/>
            <person name="Lavin J.L."/>
            <person name="Oguiza J.A."/>
            <person name="Perez G."/>
            <person name="Pisabarro A.G."/>
            <person name="Ramirez L."/>
            <person name="Santoyo F."/>
            <person name="Master E."/>
            <person name="Coutinho P.M."/>
            <person name="Henrissat B."/>
            <person name="Lombard V."/>
            <person name="Magnuson J.K."/>
            <person name="Kuees U."/>
            <person name="Hori C."/>
            <person name="Igarashi K."/>
            <person name="Samejima M."/>
            <person name="Held B.W."/>
            <person name="Barry K.W."/>
            <person name="LaButti K.M."/>
            <person name="Lapidus A."/>
            <person name="Lindquist E.A."/>
            <person name="Lucas S.M."/>
            <person name="Riley R."/>
            <person name="Salamov A.A."/>
            <person name="Hoffmeister D."/>
            <person name="Schwenk D."/>
            <person name="Hadar Y."/>
            <person name="Yarden O."/>
            <person name="de Vries R.P."/>
            <person name="Wiebenga A."/>
            <person name="Stenlid J."/>
            <person name="Eastwood D."/>
            <person name="Grigoriev I.V."/>
            <person name="Berka R.M."/>
            <person name="Blanchette R.A."/>
            <person name="Kersten P."/>
            <person name="Martinez A.T."/>
            <person name="Vicuna R."/>
            <person name="Cullen D."/>
        </authorList>
    </citation>
    <scope>NUCLEOTIDE SEQUENCE [LARGE SCALE GENOMIC DNA]</scope>
    <source>
        <strain evidence="4 5">B</strain>
    </source>
</reference>
<dbReference type="PROSITE" id="PS50086">
    <property type="entry name" value="TBC_RABGAP"/>
    <property type="match status" value="1"/>
</dbReference>
<keyword evidence="1" id="KW-0343">GTPase activation</keyword>
<dbReference type="Pfam" id="PF00566">
    <property type="entry name" value="RabGAP-TBC"/>
    <property type="match status" value="2"/>
</dbReference>
<name>M2QBT4_CERS8</name>
<dbReference type="OrthoDB" id="27140at2759"/>
<gene>
    <name evidence="4" type="ORF">CERSUDRAFT_158895</name>
</gene>
<dbReference type="HOGENOM" id="CLU_017119_1_0_1"/>
<dbReference type="PANTHER" id="PTHR22957:SF337">
    <property type="entry name" value="TBC1 DOMAIN FAMILY MEMBER 5"/>
    <property type="match status" value="1"/>
</dbReference>
<evidence type="ECO:0000259" key="3">
    <source>
        <dbReference type="PROSITE" id="PS50086"/>
    </source>
</evidence>
<feature type="compositionally biased region" description="Low complexity" evidence="2">
    <location>
        <begin position="673"/>
        <end position="690"/>
    </location>
</feature>
<feature type="region of interest" description="Disordered" evidence="2">
    <location>
        <begin position="637"/>
        <end position="813"/>
    </location>
</feature>
<dbReference type="FunFam" id="1.10.472.80:FF:000038">
    <property type="entry name" value="TBC1 domain family member 5"/>
    <property type="match status" value="1"/>
</dbReference>